<gene>
    <name evidence="1" type="ORF">SVIM_LOCUS150189</name>
</gene>
<organism evidence="1">
    <name type="scientific">Salix viminalis</name>
    <name type="common">Common osier</name>
    <name type="synonym">Basket willow</name>
    <dbReference type="NCBI Taxonomy" id="40686"/>
    <lineage>
        <taxon>Eukaryota</taxon>
        <taxon>Viridiplantae</taxon>
        <taxon>Streptophyta</taxon>
        <taxon>Embryophyta</taxon>
        <taxon>Tracheophyta</taxon>
        <taxon>Spermatophyta</taxon>
        <taxon>Magnoliopsida</taxon>
        <taxon>eudicotyledons</taxon>
        <taxon>Gunneridae</taxon>
        <taxon>Pentapetalae</taxon>
        <taxon>rosids</taxon>
        <taxon>fabids</taxon>
        <taxon>Malpighiales</taxon>
        <taxon>Salicaceae</taxon>
        <taxon>Saliceae</taxon>
        <taxon>Salix</taxon>
    </lineage>
</organism>
<protein>
    <submittedName>
        <fullName evidence="1">Uncharacterized protein</fullName>
    </submittedName>
</protein>
<sequence length="82" mass="9180">MEGASSDSFMVSNVIFVPSRRMFSSSLESGKIDMINLRDNSRYQRQPEAPIKYDTTSQQFPGHPNNCSCTPLSAHLSVQLQL</sequence>
<proteinExistence type="predicted"/>
<dbReference type="AlphaFoldDB" id="A0A6N2KZ04"/>
<accession>A0A6N2KZ04</accession>
<reference evidence="1" key="1">
    <citation type="submission" date="2019-03" db="EMBL/GenBank/DDBJ databases">
        <authorList>
            <person name="Mank J."/>
            <person name="Almeida P."/>
        </authorList>
    </citation>
    <scope>NUCLEOTIDE SEQUENCE</scope>
    <source>
        <strain evidence="1">78183</strain>
    </source>
</reference>
<dbReference type="EMBL" id="CAADRP010000890">
    <property type="protein sequence ID" value="VFU33184.1"/>
    <property type="molecule type" value="Genomic_DNA"/>
</dbReference>
<name>A0A6N2KZ04_SALVM</name>
<evidence type="ECO:0000313" key="1">
    <source>
        <dbReference type="EMBL" id="VFU33184.1"/>
    </source>
</evidence>